<keyword evidence="5" id="KW-0234">DNA repair</keyword>
<dbReference type="AlphaFoldDB" id="A0A5D4KEV5"/>
<reference evidence="7 8" key="1">
    <citation type="submission" date="2019-08" db="EMBL/GenBank/DDBJ databases">
        <title>Bacillus genomes from the desert of Cuatro Cienegas, Coahuila.</title>
        <authorList>
            <person name="Olmedo-Alvarez G."/>
        </authorList>
    </citation>
    <scope>NUCLEOTIDE SEQUENCE [LARGE SCALE GENOMIC DNA]</scope>
    <source>
        <strain evidence="7 8">CH40_1T</strain>
    </source>
</reference>
<dbReference type="GO" id="GO:0032131">
    <property type="term" value="F:alkylated DNA binding"/>
    <property type="evidence" value="ECO:0007669"/>
    <property type="project" value="TreeGrafter"/>
</dbReference>
<dbReference type="InterPro" id="IPR003265">
    <property type="entry name" value="HhH-GPD_domain"/>
</dbReference>
<dbReference type="PANTHER" id="PTHR43003:SF5">
    <property type="entry name" value="DNA-3-METHYLADENINE GLYCOSYLASE"/>
    <property type="match status" value="1"/>
</dbReference>
<organism evidence="7 8">
    <name type="scientific">Rossellomorea vietnamensis</name>
    <dbReference type="NCBI Taxonomy" id="218284"/>
    <lineage>
        <taxon>Bacteria</taxon>
        <taxon>Bacillati</taxon>
        <taxon>Bacillota</taxon>
        <taxon>Bacilli</taxon>
        <taxon>Bacillales</taxon>
        <taxon>Bacillaceae</taxon>
        <taxon>Rossellomorea</taxon>
    </lineage>
</organism>
<comment type="similarity">
    <text evidence="2">Belongs to the alkylbase DNA glycosidase AlkA family.</text>
</comment>
<dbReference type="GO" id="GO:0006285">
    <property type="term" value="P:base-excision repair, AP site formation"/>
    <property type="evidence" value="ECO:0007669"/>
    <property type="project" value="TreeGrafter"/>
</dbReference>
<evidence type="ECO:0000313" key="8">
    <source>
        <dbReference type="Proteomes" id="UP000323317"/>
    </source>
</evidence>
<sequence>MREKLLTVSPPYNFDLVLDRLSLDPLNIVDIENRTVKVPFYSEKNEVLTVAATGSTDEPSFLIKMDSADEDGSRLAFLKRIFQWEGTLHDIHEHFLETDLREIFLEHSGTPVVLEFSPYATLMKSIIHQQLNLSFAHTLTERFVHKYGQLKDGVWFYPRPSETALIEVSELRDLQFSQRKAEYVIGVSKEIAEGRLDLEKLQEKSDEVIMKDLVKLRGIGPWTAENYLMFALGRPNLFPKTDIGIQNALKKLYGMDRKPTLAEIEKMSAAWSPYLSYASLYLWRSIENRK</sequence>
<evidence type="ECO:0000256" key="4">
    <source>
        <dbReference type="ARBA" id="ARBA00022763"/>
    </source>
</evidence>
<evidence type="ECO:0000256" key="3">
    <source>
        <dbReference type="ARBA" id="ARBA00012000"/>
    </source>
</evidence>
<dbReference type="GO" id="GO:0005737">
    <property type="term" value="C:cytoplasm"/>
    <property type="evidence" value="ECO:0007669"/>
    <property type="project" value="TreeGrafter"/>
</dbReference>
<dbReference type="InterPro" id="IPR011257">
    <property type="entry name" value="DNA_glycosylase"/>
</dbReference>
<dbReference type="GO" id="GO:0008725">
    <property type="term" value="F:DNA-3-methyladenine glycosylase activity"/>
    <property type="evidence" value="ECO:0007669"/>
    <property type="project" value="TreeGrafter"/>
</dbReference>
<dbReference type="EC" id="3.2.2.21" evidence="3"/>
<feature type="domain" description="HhH-GPD" evidence="6">
    <location>
        <begin position="127"/>
        <end position="287"/>
    </location>
</feature>
<evidence type="ECO:0000256" key="1">
    <source>
        <dbReference type="ARBA" id="ARBA00000086"/>
    </source>
</evidence>
<evidence type="ECO:0000313" key="7">
    <source>
        <dbReference type="EMBL" id="TYR75827.1"/>
    </source>
</evidence>
<dbReference type="SUPFAM" id="SSF48150">
    <property type="entry name" value="DNA-glycosylase"/>
    <property type="match status" value="1"/>
</dbReference>
<dbReference type="FunFam" id="1.10.340.30:FF:000004">
    <property type="entry name" value="DNA-3-methyladenine glycosylase II"/>
    <property type="match status" value="1"/>
</dbReference>
<dbReference type="RefSeq" id="WP_148946575.1">
    <property type="nucleotide sequence ID" value="NZ_VTEH01000005.1"/>
</dbReference>
<comment type="catalytic activity">
    <reaction evidence="1">
        <text>Hydrolysis of alkylated DNA, releasing 3-methyladenine, 3-methylguanine, 7-methylguanine and 7-methyladenine.</text>
        <dbReference type="EC" id="3.2.2.21"/>
    </reaction>
</comment>
<dbReference type="Proteomes" id="UP000323317">
    <property type="component" value="Unassembled WGS sequence"/>
</dbReference>
<protein>
    <recommendedName>
        <fullName evidence="3">DNA-3-methyladenine glycosylase II</fullName>
        <ecNumber evidence="3">3.2.2.21</ecNumber>
    </recommendedName>
</protein>
<name>A0A5D4KEV5_9BACI</name>
<proteinExistence type="inferred from homology"/>
<evidence type="ECO:0000256" key="2">
    <source>
        <dbReference type="ARBA" id="ARBA00010817"/>
    </source>
</evidence>
<dbReference type="SMART" id="SM00478">
    <property type="entry name" value="ENDO3c"/>
    <property type="match status" value="1"/>
</dbReference>
<dbReference type="CDD" id="cd00056">
    <property type="entry name" value="ENDO3c"/>
    <property type="match status" value="1"/>
</dbReference>
<dbReference type="GO" id="GO:0032993">
    <property type="term" value="C:protein-DNA complex"/>
    <property type="evidence" value="ECO:0007669"/>
    <property type="project" value="TreeGrafter"/>
</dbReference>
<evidence type="ECO:0000256" key="5">
    <source>
        <dbReference type="ARBA" id="ARBA00023204"/>
    </source>
</evidence>
<dbReference type="GO" id="GO:0006307">
    <property type="term" value="P:DNA alkylation repair"/>
    <property type="evidence" value="ECO:0007669"/>
    <property type="project" value="TreeGrafter"/>
</dbReference>
<dbReference type="EMBL" id="VTEH01000005">
    <property type="protein sequence ID" value="TYR75827.1"/>
    <property type="molecule type" value="Genomic_DNA"/>
</dbReference>
<keyword evidence="4" id="KW-0227">DNA damage</keyword>
<evidence type="ECO:0000259" key="6">
    <source>
        <dbReference type="SMART" id="SM00478"/>
    </source>
</evidence>
<dbReference type="GO" id="GO:0043916">
    <property type="term" value="F:DNA-7-methylguanine glycosylase activity"/>
    <property type="evidence" value="ECO:0007669"/>
    <property type="project" value="TreeGrafter"/>
</dbReference>
<dbReference type="InterPro" id="IPR051912">
    <property type="entry name" value="Alkylbase_DNA_Glycosylase/TA"/>
</dbReference>
<dbReference type="Gene3D" id="1.10.340.30">
    <property type="entry name" value="Hypothetical protein, domain 2"/>
    <property type="match status" value="1"/>
</dbReference>
<gene>
    <name evidence="7" type="ORF">FZC79_09425</name>
</gene>
<comment type="caution">
    <text evidence="7">The sequence shown here is derived from an EMBL/GenBank/DDBJ whole genome shotgun (WGS) entry which is preliminary data.</text>
</comment>
<dbReference type="PANTHER" id="PTHR43003">
    <property type="entry name" value="DNA-3-METHYLADENINE GLYCOSYLASE"/>
    <property type="match status" value="1"/>
</dbReference>
<accession>A0A5D4KEV5</accession>
<dbReference type="Pfam" id="PF00730">
    <property type="entry name" value="HhH-GPD"/>
    <property type="match status" value="1"/>
</dbReference>
<dbReference type="Gene3D" id="1.10.1670.40">
    <property type="match status" value="1"/>
</dbReference>